<accession>A0ABV0Z6U3</accession>
<comment type="caution">
    <text evidence="1">The sequence shown here is derived from an EMBL/GenBank/DDBJ whole genome shotgun (WGS) entry which is preliminary data.</text>
</comment>
<gene>
    <name evidence="1" type="ORF">AMECASPLE_001239</name>
</gene>
<reference evidence="1 2" key="1">
    <citation type="submission" date="2021-06" db="EMBL/GenBank/DDBJ databases">
        <authorList>
            <person name="Palmer J.M."/>
        </authorList>
    </citation>
    <scope>NUCLEOTIDE SEQUENCE [LARGE SCALE GENOMIC DNA]</scope>
    <source>
        <strain evidence="1 2">AS_MEX2019</strain>
        <tissue evidence="1">Muscle</tissue>
    </source>
</reference>
<proteinExistence type="predicted"/>
<organism evidence="1 2">
    <name type="scientific">Ameca splendens</name>
    <dbReference type="NCBI Taxonomy" id="208324"/>
    <lineage>
        <taxon>Eukaryota</taxon>
        <taxon>Metazoa</taxon>
        <taxon>Chordata</taxon>
        <taxon>Craniata</taxon>
        <taxon>Vertebrata</taxon>
        <taxon>Euteleostomi</taxon>
        <taxon>Actinopterygii</taxon>
        <taxon>Neopterygii</taxon>
        <taxon>Teleostei</taxon>
        <taxon>Neoteleostei</taxon>
        <taxon>Acanthomorphata</taxon>
        <taxon>Ovalentaria</taxon>
        <taxon>Atherinomorphae</taxon>
        <taxon>Cyprinodontiformes</taxon>
        <taxon>Goodeidae</taxon>
        <taxon>Ameca</taxon>
    </lineage>
</organism>
<name>A0ABV0Z6U3_9TELE</name>
<sequence length="107" mass="11663">MNILLLSTSHCRSTIVLTTTTAGSDIQYQHLVQKVQQIHKEHSKSELVTASSRASVSIYLICSPGNWGQSVPCANDELKTCLQARTTNHQGVLHTLSAALALKHLEV</sequence>
<protein>
    <submittedName>
        <fullName evidence="1">Uncharacterized protein</fullName>
    </submittedName>
</protein>
<keyword evidence="2" id="KW-1185">Reference proteome</keyword>
<evidence type="ECO:0000313" key="2">
    <source>
        <dbReference type="Proteomes" id="UP001469553"/>
    </source>
</evidence>
<evidence type="ECO:0000313" key="1">
    <source>
        <dbReference type="EMBL" id="MEQ2301933.1"/>
    </source>
</evidence>
<dbReference type="Proteomes" id="UP001469553">
    <property type="component" value="Unassembled WGS sequence"/>
</dbReference>
<dbReference type="EMBL" id="JAHRIP010056468">
    <property type="protein sequence ID" value="MEQ2301933.1"/>
    <property type="molecule type" value="Genomic_DNA"/>
</dbReference>